<evidence type="ECO:0000313" key="2">
    <source>
        <dbReference type="Proteomes" id="UP000263012"/>
    </source>
</evidence>
<dbReference type="EMBL" id="CP025066">
    <property type="protein sequence ID" value="AUX09312.1"/>
    <property type="molecule type" value="Genomic_DNA"/>
</dbReference>
<organism evidence="1 2">
    <name type="scientific">Halalkaliarchaeum desulfuricum</name>
    <dbReference type="NCBI Taxonomy" id="2055893"/>
    <lineage>
        <taxon>Archaea</taxon>
        <taxon>Methanobacteriati</taxon>
        <taxon>Methanobacteriota</taxon>
        <taxon>Stenosarchaea group</taxon>
        <taxon>Halobacteria</taxon>
        <taxon>Halobacteriales</taxon>
        <taxon>Haloferacaceae</taxon>
        <taxon>Halalkaliarchaeum</taxon>
    </lineage>
</organism>
<protein>
    <submittedName>
        <fullName evidence="1">Transposase</fullName>
    </submittedName>
</protein>
<dbReference type="AlphaFoldDB" id="A0A343TJP0"/>
<evidence type="ECO:0000313" key="1">
    <source>
        <dbReference type="EMBL" id="AUX09312.1"/>
    </source>
</evidence>
<gene>
    <name evidence="1" type="ORF">AArcSl_1683</name>
</gene>
<name>A0A343TJP0_9EURY</name>
<reference evidence="2" key="1">
    <citation type="submission" date="2017-11" db="EMBL/GenBank/DDBJ databases">
        <title>Phenotypic and genomic properties of facultatively anaerobic sulfur-reducing natronoarchaea from hypersaline soda lakes.</title>
        <authorList>
            <person name="Sorokin D.Y."/>
            <person name="Kublanov I.V."/>
            <person name="Roman P."/>
            <person name="Sinninghe Damste J.S."/>
            <person name="Golyshin P.N."/>
            <person name="Rojo D."/>
            <person name="Ciordia S."/>
            <person name="Mena M.D.C."/>
            <person name="Ferrer M."/>
            <person name="Messina E."/>
            <person name="Smedile F."/>
            <person name="La Spada G."/>
            <person name="La Cono V."/>
            <person name="Yakimov M.M."/>
        </authorList>
    </citation>
    <scope>NUCLEOTIDE SEQUENCE [LARGE SCALE GENOMIC DNA]</scope>
    <source>
        <strain evidence="2">AArc-Sl</strain>
    </source>
</reference>
<accession>A0A343TJP0</accession>
<keyword evidence="2" id="KW-1185">Reference proteome</keyword>
<proteinExistence type="predicted"/>
<dbReference type="KEGG" id="hdf:AArcSl_1683"/>
<dbReference type="Proteomes" id="UP000263012">
    <property type="component" value="Chromosome"/>
</dbReference>
<sequence>MIETLTEEIRNLEKAIEERAGSLKETQLLMTLPGVSYFTALTVYAELGEIDTLLTGVKRHKLPVKSLPDRTAVAGERERMKRGPAREGRWLMV</sequence>